<dbReference type="AlphaFoldDB" id="A0A1H8M9G7"/>
<dbReference type="PANTHER" id="PTHR30592:SF1">
    <property type="entry name" value="SULFUR CARRIER PROTEIN FDHD"/>
    <property type="match status" value="1"/>
</dbReference>
<keyword evidence="2" id="KW-0501">Molybdenum cofactor biosynthesis</keyword>
<organism evidence="3 4">
    <name type="scientific">Palleronia pelagia</name>
    <dbReference type="NCBI Taxonomy" id="387096"/>
    <lineage>
        <taxon>Bacteria</taxon>
        <taxon>Pseudomonadati</taxon>
        <taxon>Pseudomonadota</taxon>
        <taxon>Alphaproteobacteria</taxon>
        <taxon>Rhodobacterales</taxon>
        <taxon>Roseobacteraceae</taxon>
        <taxon>Palleronia</taxon>
    </lineage>
</organism>
<sequence length="93" mass="9817">MSIHDLPRPGRDLVRETPVALVCNAVSLGVMMASPRDLEDFATGFALSEGLVAHPDAIRVSKPCSTIAAWNCVCGSRTPTDQARTGAGSPWLP</sequence>
<evidence type="ECO:0000313" key="4">
    <source>
        <dbReference type="Proteomes" id="UP000199372"/>
    </source>
</evidence>
<dbReference type="GO" id="GO:0016783">
    <property type="term" value="F:sulfurtransferase activity"/>
    <property type="evidence" value="ECO:0007669"/>
    <property type="project" value="InterPro"/>
</dbReference>
<dbReference type="InterPro" id="IPR003786">
    <property type="entry name" value="FdhD"/>
</dbReference>
<proteinExistence type="predicted"/>
<keyword evidence="1" id="KW-0963">Cytoplasm</keyword>
<accession>A0A1H8M9G7</accession>
<dbReference type="PANTHER" id="PTHR30592">
    <property type="entry name" value="FORMATE DEHYDROGENASE"/>
    <property type="match status" value="1"/>
</dbReference>
<dbReference type="Gene3D" id="3.10.20.10">
    <property type="match status" value="1"/>
</dbReference>
<dbReference type="RefSeq" id="WP_175481791.1">
    <property type="nucleotide sequence ID" value="NZ_FOCM01000014.1"/>
</dbReference>
<dbReference type="EMBL" id="FOCM01000014">
    <property type="protein sequence ID" value="SEO14052.1"/>
    <property type="molecule type" value="Genomic_DNA"/>
</dbReference>
<gene>
    <name evidence="3" type="ORF">SAMN04488011_11433</name>
</gene>
<reference evidence="4" key="1">
    <citation type="submission" date="2016-10" db="EMBL/GenBank/DDBJ databases">
        <authorList>
            <person name="Varghese N."/>
            <person name="Submissions S."/>
        </authorList>
    </citation>
    <scope>NUCLEOTIDE SEQUENCE [LARGE SCALE GENOMIC DNA]</scope>
    <source>
        <strain evidence="4">DSM 26893</strain>
    </source>
</reference>
<name>A0A1H8M9G7_9RHOB</name>
<protein>
    <submittedName>
        <fullName evidence="3">Formate dehydrogenase family accessory protein FdhD</fullName>
    </submittedName>
</protein>
<dbReference type="GO" id="GO:0006777">
    <property type="term" value="P:Mo-molybdopterin cofactor biosynthetic process"/>
    <property type="evidence" value="ECO:0007669"/>
    <property type="project" value="UniProtKB-KW"/>
</dbReference>
<evidence type="ECO:0000256" key="1">
    <source>
        <dbReference type="ARBA" id="ARBA00022490"/>
    </source>
</evidence>
<dbReference type="InterPro" id="IPR016193">
    <property type="entry name" value="Cytidine_deaminase-like"/>
</dbReference>
<keyword evidence="4" id="KW-1185">Reference proteome</keyword>
<evidence type="ECO:0000256" key="2">
    <source>
        <dbReference type="ARBA" id="ARBA00023150"/>
    </source>
</evidence>
<dbReference type="Proteomes" id="UP000199372">
    <property type="component" value="Unassembled WGS sequence"/>
</dbReference>
<evidence type="ECO:0000313" key="3">
    <source>
        <dbReference type="EMBL" id="SEO14052.1"/>
    </source>
</evidence>
<dbReference type="Pfam" id="PF02634">
    <property type="entry name" value="FdhD-NarQ"/>
    <property type="match status" value="1"/>
</dbReference>
<dbReference type="SUPFAM" id="SSF53927">
    <property type="entry name" value="Cytidine deaminase-like"/>
    <property type="match status" value="1"/>
</dbReference>